<evidence type="ECO:0000313" key="3">
    <source>
        <dbReference type="Proteomes" id="UP000054408"/>
    </source>
</evidence>
<name>A0A0L0D8V2_THETB</name>
<feature type="compositionally biased region" description="Low complexity" evidence="1">
    <location>
        <begin position="239"/>
        <end position="248"/>
    </location>
</feature>
<dbReference type="PANTHER" id="PTHR23290">
    <property type="entry name" value="RRNA N6-ADENOSINE-METHYLTRANSFERASE METTL5"/>
    <property type="match status" value="1"/>
</dbReference>
<evidence type="ECO:0000313" key="2">
    <source>
        <dbReference type="EMBL" id="KNC48506.1"/>
    </source>
</evidence>
<keyword evidence="2" id="KW-0808">Transferase</keyword>
<accession>A0A0L0D8V2</accession>
<feature type="region of interest" description="Disordered" evidence="1">
    <location>
        <begin position="239"/>
        <end position="259"/>
    </location>
</feature>
<dbReference type="GeneID" id="25564464"/>
<dbReference type="AlphaFoldDB" id="A0A0L0D8V2"/>
<sequence>MQREIEWALSRAKAAFPAPKIVLEQYPTSAEIASHMVATMDEGYGDVEGAHVVDLGSGTGMLSLACALGGAESVTGVEIDDEARMAAEENLALLVDAGELDAPTGVTFVAGDVLALGETLTEGTPSETGLSPRCCRTVILNPPFGTKKHKGLDTKFLAVAFDLATSAVYSLHKSSTRRFLLKFAAKHGVDAHVLAELRYELPNTYKFHKKKSVDIEVDFIRFDVSARATAAAAAAVSDAEAAPASASSPPSPPPPTDTA</sequence>
<dbReference type="Gene3D" id="3.40.50.150">
    <property type="entry name" value="Vaccinia Virus protein VP39"/>
    <property type="match status" value="1"/>
</dbReference>
<dbReference type="InterPro" id="IPR051720">
    <property type="entry name" value="rRNA_MeTrfase/Polyamine_Synth"/>
</dbReference>
<dbReference type="SUPFAM" id="SSF53335">
    <property type="entry name" value="S-adenosyl-L-methionine-dependent methyltransferases"/>
    <property type="match status" value="1"/>
</dbReference>
<dbReference type="GO" id="GO:0008988">
    <property type="term" value="F:rRNA (adenine-N6-)-methyltransferase activity"/>
    <property type="evidence" value="ECO:0007669"/>
    <property type="project" value="TreeGrafter"/>
</dbReference>
<dbReference type="Pfam" id="PF06325">
    <property type="entry name" value="PrmA"/>
    <property type="match status" value="1"/>
</dbReference>
<proteinExistence type="predicted"/>
<keyword evidence="3" id="KW-1185">Reference proteome</keyword>
<dbReference type="InterPro" id="IPR029063">
    <property type="entry name" value="SAM-dependent_MTases_sf"/>
</dbReference>
<dbReference type="PANTHER" id="PTHR23290:SF0">
    <property type="entry name" value="RRNA N6-ADENOSINE-METHYLTRANSFERASE METTL5"/>
    <property type="match status" value="1"/>
</dbReference>
<dbReference type="EMBL" id="GL349451">
    <property type="protein sequence ID" value="KNC48506.1"/>
    <property type="molecule type" value="Genomic_DNA"/>
</dbReference>
<dbReference type="STRING" id="461836.A0A0L0D8V2"/>
<dbReference type="OrthoDB" id="419617at2759"/>
<dbReference type="PROSITE" id="PS01131">
    <property type="entry name" value="RRNA_A_DIMETH"/>
    <property type="match status" value="1"/>
</dbReference>
<gene>
    <name evidence="2" type="ORF">AMSG_04951</name>
</gene>
<keyword evidence="2" id="KW-0489">Methyltransferase</keyword>
<dbReference type="InterPro" id="IPR020596">
    <property type="entry name" value="rRNA_Ade_Mease_Trfase_CS"/>
</dbReference>
<reference evidence="2 3" key="1">
    <citation type="submission" date="2010-05" db="EMBL/GenBank/DDBJ databases">
        <title>The Genome Sequence of Thecamonas trahens ATCC 50062.</title>
        <authorList>
            <consortium name="The Broad Institute Genome Sequencing Platform"/>
            <person name="Russ C."/>
            <person name="Cuomo C."/>
            <person name="Shea T."/>
            <person name="Young S.K."/>
            <person name="Zeng Q."/>
            <person name="Koehrsen M."/>
            <person name="Haas B."/>
            <person name="Borodovsky M."/>
            <person name="Guigo R."/>
            <person name="Alvarado L."/>
            <person name="Berlin A."/>
            <person name="Bochicchio J."/>
            <person name="Borenstein D."/>
            <person name="Chapman S."/>
            <person name="Chen Z."/>
            <person name="Freedman E."/>
            <person name="Gellesch M."/>
            <person name="Goldberg J."/>
            <person name="Griggs A."/>
            <person name="Gujja S."/>
            <person name="Heilman E."/>
            <person name="Heiman D."/>
            <person name="Hepburn T."/>
            <person name="Howarth C."/>
            <person name="Jen D."/>
            <person name="Larson L."/>
            <person name="Mehta T."/>
            <person name="Park D."/>
            <person name="Pearson M."/>
            <person name="Roberts A."/>
            <person name="Saif S."/>
            <person name="Shenoy N."/>
            <person name="Sisk P."/>
            <person name="Stolte C."/>
            <person name="Sykes S."/>
            <person name="Thomson T."/>
            <person name="Walk T."/>
            <person name="White J."/>
            <person name="Yandava C."/>
            <person name="Burger G."/>
            <person name="Gray M.W."/>
            <person name="Holland P.W.H."/>
            <person name="King N."/>
            <person name="Lang F.B.F."/>
            <person name="Roger A.J."/>
            <person name="Ruiz-Trillo I."/>
            <person name="Lander E."/>
            <person name="Nusbaum C."/>
        </authorList>
    </citation>
    <scope>NUCLEOTIDE SEQUENCE [LARGE SCALE GENOMIC DNA]</scope>
    <source>
        <strain evidence="2 3">ATCC 50062</strain>
    </source>
</reference>
<dbReference type="RefSeq" id="XP_013758616.1">
    <property type="nucleotide sequence ID" value="XM_013903162.1"/>
</dbReference>
<evidence type="ECO:0000256" key="1">
    <source>
        <dbReference type="SAM" id="MobiDB-lite"/>
    </source>
</evidence>
<feature type="compositionally biased region" description="Pro residues" evidence="1">
    <location>
        <begin position="249"/>
        <end position="259"/>
    </location>
</feature>
<dbReference type="OMA" id="IDDEARM"/>
<organism evidence="2 3">
    <name type="scientific">Thecamonas trahens ATCC 50062</name>
    <dbReference type="NCBI Taxonomy" id="461836"/>
    <lineage>
        <taxon>Eukaryota</taxon>
        <taxon>Apusozoa</taxon>
        <taxon>Apusomonadida</taxon>
        <taxon>Apusomonadidae</taxon>
        <taxon>Thecamonas</taxon>
    </lineage>
</organism>
<dbReference type="eggNOG" id="KOG3420">
    <property type="taxonomic scope" value="Eukaryota"/>
</dbReference>
<dbReference type="GO" id="GO:0000179">
    <property type="term" value="F:rRNA (adenine-N6,N6-)-dimethyltransferase activity"/>
    <property type="evidence" value="ECO:0007669"/>
    <property type="project" value="InterPro"/>
</dbReference>
<protein>
    <submittedName>
        <fullName evidence="2">Methyltransferase</fullName>
    </submittedName>
</protein>
<dbReference type="Proteomes" id="UP000054408">
    <property type="component" value="Unassembled WGS sequence"/>
</dbReference>
<dbReference type="CDD" id="cd02440">
    <property type="entry name" value="AdoMet_MTases"/>
    <property type="match status" value="1"/>
</dbReference>